<comment type="caution">
    <text evidence="3">The sequence shown here is derived from an EMBL/GenBank/DDBJ whole genome shotgun (WGS) entry which is preliminary data.</text>
</comment>
<feature type="domain" description="YhcG N-terminal" evidence="2">
    <location>
        <begin position="19"/>
        <end position="152"/>
    </location>
</feature>
<dbReference type="EMBL" id="JTHE03000074">
    <property type="protein sequence ID" value="MCM1983707.1"/>
    <property type="molecule type" value="Genomic_DNA"/>
</dbReference>
<sequence>MSKSNLVPSDGYQELLEGLKDRIRSSQMRAAISVNQELILLYWQIGQEILIRQEQQGWGAKVITQLSKDLAQEFPEMKGFSTRNLKYMRTFANAYPDLEIGQQPVAQIPWGHNCVLLDKVQEPSERLWYARKCLKNGWSRAVLTAQIESGLYLQKRGTATTNFDRTLPQSQSDLAHEIIKDPYHLDFLLVDENIRHQDLKRALMAHIRDFLVELGVGFAFAGKNYRIEIGGEEFVLDLLFYHLELRCFVIIELKMDEFKPDYSGRMNLFISAIDDQVRKPGDQPTIGLILCKSKNKTVAEYATRNLRNPIAVAEHRLPKLLPTTEQLELELENAAQQLEASEDTEA</sequence>
<dbReference type="InterPro" id="IPR009362">
    <property type="entry name" value="YhcG_C"/>
</dbReference>
<dbReference type="PANTHER" id="PTHR30547:SF0">
    <property type="entry name" value="BLR8175 PROTEIN"/>
    <property type="match status" value="1"/>
</dbReference>
<gene>
    <name evidence="3" type="ORF">QQ91_0012855</name>
</gene>
<organism evidence="3 4">
    <name type="scientific">Lyngbya confervoides BDU141951</name>
    <dbReference type="NCBI Taxonomy" id="1574623"/>
    <lineage>
        <taxon>Bacteria</taxon>
        <taxon>Bacillati</taxon>
        <taxon>Cyanobacteriota</taxon>
        <taxon>Cyanophyceae</taxon>
        <taxon>Oscillatoriophycideae</taxon>
        <taxon>Oscillatoriales</taxon>
        <taxon>Microcoleaceae</taxon>
        <taxon>Lyngbya</taxon>
    </lineage>
</organism>
<dbReference type="PANTHER" id="PTHR30547">
    <property type="entry name" value="UNCHARACTERIZED PROTEIN YHCG-RELATED"/>
    <property type="match status" value="1"/>
</dbReference>
<dbReference type="InterPro" id="IPR041527">
    <property type="entry name" value="YhcG_N"/>
</dbReference>
<geneLocation type="plasmid" evidence="3">
    <name>unnamed11</name>
</geneLocation>
<dbReference type="RefSeq" id="WP_044147025.1">
    <property type="nucleotide sequence ID" value="NZ_JTHE03000074.1"/>
</dbReference>
<dbReference type="Pfam" id="PF17761">
    <property type="entry name" value="DUF1016_N"/>
    <property type="match status" value="1"/>
</dbReference>
<dbReference type="Pfam" id="PF06250">
    <property type="entry name" value="YhcG_C"/>
    <property type="match status" value="1"/>
</dbReference>
<dbReference type="AlphaFoldDB" id="A0ABD4T5A9"/>
<protein>
    <submittedName>
        <fullName evidence="3">PDDEXK nuclease domain-containing protein</fullName>
    </submittedName>
</protein>
<dbReference type="Proteomes" id="UP000031561">
    <property type="component" value="Unassembled WGS sequence"/>
</dbReference>
<dbReference type="InterPro" id="IPR011856">
    <property type="entry name" value="tRNA_endonuc-like_dom_sf"/>
</dbReference>
<accession>A0ABD4T5A9</accession>
<dbReference type="Gene3D" id="3.40.1350.10">
    <property type="match status" value="1"/>
</dbReference>
<keyword evidence="4" id="KW-1185">Reference proteome</keyword>
<evidence type="ECO:0000313" key="3">
    <source>
        <dbReference type="EMBL" id="MCM1983707.1"/>
    </source>
</evidence>
<reference evidence="3 4" key="1">
    <citation type="journal article" date="2015" name="Genome Announc.">
        <title>Draft Genome Sequence of Filamentous Marine Cyanobacterium Lyngbya confervoides Strain BDU141951.</title>
        <authorList>
            <person name="Chandrababunaidu M.M."/>
            <person name="Sen D."/>
            <person name="Tripathy S."/>
        </authorList>
    </citation>
    <scope>NUCLEOTIDE SEQUENCE [LARGE SCALE GENOMIC DNA]</scope>
    <source>
        <strain evidence="3 4">BDU141951</strain>
    </source>
</reference>
<evidence type="ECO:0000259" key="2">
    <source>
        <dbReference type="Pfam" id="PF17761"/>
    </source>
</evidence>
<feature type="domain" description="YhcG PDDEXK nuclease" evidence="1">
    <location>
        <begin position="177"/>
        <end position="327"/>
    </location>
</feature>
<keyword evidence="3" id="KW-0614">Plasmid</keyword>
<evidence type="ECO:0000259" key="1">
    <source>
        <dbReference type="Pfam" id="PF06250"/>
    </source>
</evidence>
<evidence type="ECO:0000313" key="4">
    <source>
        <dbReference type="Proteomes" id="UP000031561"/>
    </source>
</evidence>
<dbReference type="InterPro" id="IPR053148">
    <property type="entry name" value="PD-DEXK-like_domain"/>
</dbReference>
<proteinExistence type="predicted"/>
<name>A0ABD4T5A9_9CYAN</name>